<dbReference type="GO" id="GO:0097311">
    <property type="term" value="C:bacterial biofilm matrix"/>
    <property type="evidence" value="ECO:0007669"/>
    <property type="project" value="InterPro"/>
</dbReference>
<dbReference type="NCBIfam" id="TIGR04087">
    <property type="entry name" value="YqxM_for_SipW"/>
    <property type="match status" value="1"/>
</dbReference>
<feature type="compositionally biased region" description="Pro residues" evidence="1">
    <location>
        <begin position="253"/>
        <end position="262"/>
    </location>
</feature>
<evidence type="ECO:0000313" key="3">
    <source>
        <dbReference type="EMBL" id="TYR97727.1"/>
    </source>
</evidence>
<feature type="compositionally biased region" description="Basic and acidic residues" evidence="1">
    <location>
        <begin position="193"/>
        <end position="251"/>
    </location>
</feature>
<keyword evidence="2" id="KW-0812">Transmembrane</keyword>
<feature type="region of interest" description="Disordered" evidence="1">
    <location>
        <begin position="184"/>
        <end position="293"/>
    </location>
</feature>
<sequence length="293" mass="33567">MIYRWKWGGLLLRYLRIKRYAKRNQKLIFCSKILLTCYILIFTLSYLNSNTTAYFSDSNADDFIIQAGTWFDGSKLEIVKEAEELQVCPPTEISTEIKNHGFTMIGTTEYEVYHSLDEDPANIGEKVGEGIIQPIKENESFTLTYATESEGSFMFKVLQRPGFDNNYEERTELLSNKIMVNCPDNDEEEQKEPEETQKAVTESKDESKEQPATDPAVDKKEEVKEEKSEQIVEEPAKEEPEQPKEEEKQPEEPVTPPAPEEPQVPVEEPKAKAAETPTIPDPDKKDEKQTEEG</sequence>
<feature type="compositionally biased region" description="Basic and acidic residues" evidence="1">
    <location>
        <begin position="281"/>
        <end position="293"/>
    </location>
</feature>
<dbReference type="AlphaFoldDB" id="A0A5D4M8G6"/>
<dbReference type="InterPro" id="IPR023848">
    <property type="entry name" value="TasA"/>
</dbReference>
<keyword evidence="2" id="KW-0472">Membrane</keyword>
<name>A0A5D4M8G6_9BACI</name>
<proteinExistence type="predicted"/>
<dbReference type="EMBL" id="VTEG01000017">
    <property type="protein sequence ID" value="TYR97727.1"/>
    <property type="molecule type" value="Genomic_DNA"/>
</dbReference>
<protein>
    <submittedName>
        <fullName evidence="3">Amyloid fiber anchoring/assembly protein TapA</fullName>
    </submittedName>
</protein>
<reference evidence="3 4" key="1">
    <citation type="submission" date="2019-08" db="EMBL/GenBank/DDBJ databases">
        <title>Bacillus genomes from the desert of Cuatro Cienegas, Coahuila.</title>
        <authorList>
            <person name="Olmedo-Alvarez G."/>
        </authorList>
    </citation>
    <scope>NUCLEOTIDE SEQUENCE [LARGE SCALE GENOMIC DNA]</scope>
    <source>
        <strain evidence="3 4">CH128b_4D</strain>
    </source>
</reference>
<evidence type="ECO:0000256" key="2">
    <source>
        <dbReference type="SAM" id="Phobius"/>
    </source>
</evidence>
<gene>
    <name evidence="3" type="primary">tapA</name>
    <name evidence="3" type="ORF">FZC84_17935</name>
</gene>
<dbReference type="Proteomes" id="UP000325182">
    <property type="component" value="Unassembled WGS sequence"/>
</dbReference>
<accession>A0A5D4M8G6</accession>
<evidence type="ECO:0000256" key="1">
    <source>
        <dbReference type="SAM" id="MobiDB-lite"/>
    </source>
</evidence>
<organism evidence="3 4">
    <name type="scientific">Rossellomorea vietnamensis</name>
    <dbReference type="NCBI Taxonomy" id="218284"/>
    <lineage>
        <taxon>Bacteria</taxon>
        <taxon>Bacillati</taxon>
        <taxon>Bacillota</taxon>
        <taxon>Bacilli</taxon>
        <taxon>Bacillales</taxon>
        <taxon>Bacillaceae</taxon>
        <taxon>Rossellomorea</taxon>
    </lineage>
</organism>
<evidence type="ECO:0000313" key="4">
    <source>
        <dbReference type="Proteomes" id="UP000325182"/>
    </source>
</evidence>
<keyword evidence="2" id="KW-1133">Transmembrane helix</keyword>
<comment type="caution">
    <text evidence="3">The sequence shown here is derived from an EMBL/GenBank/DDBJ whole genome shotgun (WGS) entry which is preliminary data.</text>
</comment>
<feature type="transmembrane region" description="Helical" evidence="2">
    <location>
        <begin position="27"/>
        <end position="47"/>
    </location>
</feature>